<dbReference type="SUPFAM" id="SSF141868">
    <property type="entry name" value="EAL domain-like"/>
    <property type="match status" value="1"/>
</dbReference>
<dbReference type="GO" id="GO:0071111">
    <property type="term" value="F:cyclic-guanylate-specific phosphodiesterase activity"/>
    <property type="evidence" value="ECO:0007669"/>
    <property type="project" value="InterPro"/>
</dbReference>
<keyword evidence="3" id="KW-1185">Reference proteome</keyword>
<evidence type="ECO:0000313" key="3">
    <source>
        <dbReference type="Proteomes" id="UP000434582"/>
    </source>
</evidence>
<organism evidence="2 3">
    <name type="scientific">Roseospira navarrensis</name>
    <dbReference type="NCBI Taxonomy" id="140058"/>
    <lineage>
        <taxon>Bacteria</taxon>
        <taxon>Pseudomonadati</taxon>
        <taxon>Pseudomonadota</taxon>
        <taxon>Alphaproteobacteria</taxon>
        <taxon>Rhodospirillales</taxon>
        <taxon>Rhodospirillaceae</taxon>
        <taxon>Roseospira</taxon>
    </lineage>
</organism>
<dbReference type="PANTHER" id="PTHR33121">
    <property type="entry name" value="CYCLIC DI-GMP PHOSPHODIESTERASE PDEF"/>
    <property type="match status" value="1"/>
</dbReference>
<dbReference type="InterPro" id="IPR035919">
    <property type="entry name" value="EAL_sf"/>
</dbReference>
<reference evidence="2 3" key="1">
    <citation type="submission" date="2019-10" db="EMBL/GenBank/DDBJ databases">
        <title>Draft whole-genome sequence of the purple nonsulfur photosynthetic bacterium Roseospira navarrensis DSM 15114.</title>
        <authorList>
            <person name="Kyndt J.A."/>
            <person name="Meyer T.E."/>
        </authorList>
    </citation>
    <scope>NUCLEOTIDE SEQUENCE [LARGE SCALE GENOMIC DNA]</scope>
    <source>
        <strain evidence="2 3">DSM 15114</strain>
    </source>
</reference>
<evidence type="ECO:0000313" key="2">
    <source>
        <dbReference type="EMBL" id="MQX38139.1"/>
    </source>
</evidence>
<dbReference type="PROSITE" id="PS50883">
    <property type="entry name" value="EAL"/>
    <property type="match status" value="1"/>
</dbReference>
<protein>
    <submittedName>
        <fullName evidence="2">EAL domain-containing protein</fullName>
    </submittedName>
</protein>
<dbReference type="RefSeq" id="WP_153346298.1">
    <property type="nucleotide sequence ID" value="NZ_WIVE01000073.1"/>
</dbReference>
<dbReference type="OrthoDB" id="7251575at2"/>
<dbReference type="SMART" id="SM00052">
    <property type="entry name" value="EAL"/>
    <property type="match status" value="1"/>
</dbReference>
<dbReference type="EMBL" id="WIVE01000073">
    <property type="protein sequence ID" value="MQX38139.1"/>
    <property type="molecule type" value="Genomic_DNA"/>
</dbReference>
<proteinExistence type="predicted"/>
<comment type="caution">
    <text evidence="2">The sequence shown here is derived from an EMBL/GenBank/DDBJ whole genome shotgun (WGS) entry which is preliminary data.</text>
</comment>
<gene>
    <name evidence="2" type="ORF">GHC57_16610</name>
</gene>
<dbReference type="PANTHER" id="PTHR33121:SF15">
    <property type="entry name" value="BLUE LIGHT- AND TEMPERATURE-REGULATED ANTIREPRESSOR BLUF"/>
    <property type="match status" value="1"/>
</dbReference>
<evidence type="ECO:0000259" key="1">
    <source>
        <dbReference type="PROSITE" id="PS50883"/>
    </source>
</evidence>
<dbReference type="Pfam" id="PF00563">
    <property type="entry name" value="EAL"/>
    <property type="match status" value="1"/>
</dbReference>
<dbReference type="InterPro" id="IPR001633">
    <property type="entry name" value="EAL_dom"/>
</dbReference>
<feature type="domain" description="EAL" evidence="1">
    <location>
        <begin position="108"/>
        <end position="355"/>
    </location>
</feature>
<sequence length="355" mass="38256">MCAQACPRCEQIPDAPHGDGRLFVWPPLGHTAGKLRRALTAANVVPETQDGALVVPVTGDSHQTLATVMDAAITLSECRDSRSLFLRDGEQPSVAHLAQVMGLDAYIARAKGGWLLDMIGSGRVRTLFQPIFHVADPSRVFAHECLLRGVGPEGNEIPPGEIFDIARRADLLFALDRLARTTHVANAAASRVPGHIFINFTPSAVYDPAFCLRTTVAAVEKAGLDRSRIVFEVIETELINDAAHLAGVLRYYRDAGFKIALDDLGGGYASLGLLPTLKPDFVKLDRSLVDGVHTHPIQSVVIERLVQMAHDLDILIVAEGVEQAEDLAWLQTCGADFVQGFLLARPAPAPLVTAS</sequence>
<name>A0A7X2D478_9PROT</name>
<dbReference type="CDD" id="cd01948">
    <property type="entry name" value="EAL"/>
    <property type="match status" value="1"/>
</dbReference>
<dbReference type="InterPro" id="IPR050706">
    <property type="entry name" value="Cyclic-di-GMP_PDE-like"/>
</dbReference>
<dbReference type="Proteomes" id="UP000434582">
    <property type="component" value="Unassembled WGS sequence"/>
</dbReference>
<accession>A0A7X2D478</accession>
<dbReference type="Gene3D" id="3.20.20.450">
    <property type="entry name" value="EAL domain"/>
    <property type="match status" value="1"/>
</dbReference>
<dbReference type="AlphaFoldDB" id="A0A7X2D478"/>